<reference evidence="1" key="1">
    <citation type="submission" date="2015-04" db="UniProtKB">
        <authorList>
            <consortium name="EnsemblPlants"/>
        </authorList>
    </citation>
    <scope>IDENTIFICATION</scope>
</reference>
<sequence>MLDGSVRVVAVGGVFPEVASICSEPPPSARIESASSSVAATRLPLLPPPATRATMSHGLAAPLTCCGTTPSLDGDIQTYVEAENTGGVNRQLAAPMHNWAGIAGRVAGAAGFPVQNSGSKSRKSN</sequence>
<accession>A0A0E0KVZ8</accession>
<dbReference type="Gramene" id="OPUNC04G24920.1">
    <property type="protein sequence ID" value="OPUNC04G24920.1"/>
    <property type="gene ID" value="OPUNC04G24920"/>
</dbReference>
<reference evidence="1" key="2">
    <citation type="submission" date="2018-05" db="EMBL/GenBank/DDBJ databases">
        <title>OpunRS2 (Oryza punctata Reference Sequence Version 2).</title>
        <authorList>
            <person name="Zhang J."/>
            <person name="Kudrna D."/>
            <person name="Lee S."/>
            <person name="Talag J."/>
            <person name="Welchert J."/>
            <person name="Wing R.A."/>
        </authorList>
    </citation>
    <scope>NUCLEOTIDE SEQUENCE [LARGE SCALE GENOMIC DNA]</scope>
</reference>
<dbReference type="EnsemblPlants" id="OPUNC04G24920.1">
    <property type="protein sequence ID" value="OPUNC04G24920.1"/>
    <property type="gene ID" value="OPUNC04G24920"/>
</dbReference>
<name>A0A0E0KVZ8_ORYPU</name>
<dbReference type="AlphaFoldDB" id="A0A0E0KVZ8"/>
<keyword evidence="2" id="KW-1185">Reference proteome</keyword>
<proteinExistence type="predicted"/>
<dbReference type="Proteomes" id="UP000026962">
    <property type="component" value="Chromosome 4"/>
</dbReference>
<protein>
    <submittedName>
        <fullName evidence="1">Uncharacterized protein</fullName>
    </submittedName>
</protein>
<dbReference type="HOGENOM" id="CLU_1996329_0_0_1"/>
<evidence type="ECO:0000313" key="2">
    <source>
        <dbReference type="Proteomes" id="UP000026962"/>
    </source>
</evidence>
<evidence type="ECO:0000313" key="1">
    <source>
        <dbReference type="EnsemblPlants" id="OPUNC04G24920.1"/>
    </source>
</evidence>
<organism evidence="1">
    <name type="scientific">Oryza punctata</name>
    <name type="common">Red rice</name>
    <dbReference type="NCBI Taxonomy" id="4537"/>
    <lineage>
        <taxon>Eukaryota</taxon>
        <taxon>Viridiplantae</taxon>
        <taxon>Streptophyta</taxon>
        <taxon>Embryophyta</taxon>
        <taxon>Tracheophyta</taxon>
        <taxon>Spermatophyta</taxon>
        <taxon>Magnoliopsida</taxon>
        <taxon>Liliopsida</taxon>
        <taxon>Poales</taxon>
        <taxon>Poaceae</taxon>
        <taxon>BOP clade</taxon>
        <taxon>Oryzoideae</taxon>
        <taxon>Oryzeae</taxon>
        <taxon>Oryzinae</taxon>
        <taxon>Oryza</taxon>
    </lineage>
</organism>